<dbReference type="EMBL" id="JAAZON010000133">
    <property type="protein sequence ID" value="NMC62202.1"/>
    <property type="molecule type" value="Genomic_DNA"/>
</dbReference>
<evidence type="ECO:0000313" key="2">
    <source>
        <dbReference type="EMBL" id="NMC62202.1"/>
    </source>
</evidence>
<evidence type="ECO:0000313" key="3">
    <source>
        <dbReference type="Proteomes" id="UP000524246"/>
    </source>
</evidence>
<organism evidence="2 3">
    <name type="scientific">SAR324 cluster bacterium</name>
    <dbReference type="NCBI Taxonomy" id="2024889"/>
    <lineage>
        <taxon>Bacteria</taxon>
        <taxon>Deltaproteobacteria</taxon>
        <taxon>SAR324 cluster</taxon>
    </lineage>
</organism>
<name>A0A7X9IJK0_9DELT</name>
<protein>
    <recommendedName>
        <fullName evidence="4">Lipoprotein</fullName>
    </recommendedName>
</protein>
<evidence type="ECO:0000256" key="1">
    <source>
        <dbReference type="SAM" id="SignalP"/>
    </source>
</evidence>
<proteinExistence type="predicted"/>
<accession>A0A7X9IJK0</accession>
<feature type="chain" id="PRO_5030730780" description="Lipoprotein" evidence="1">
    <location>
        <begin position="23"/>
        <end position="173"/>
    </location>
</feature>
<comment type="caution">
    <text evidence="2">The sequence shown here is derived from an EMBL/GenBank/DDBJ whole genome shotgun (WGS) entry which is preliminary data.</text>
</comment>
<dbReference type="PROSITE" id="PS51257">
    <property type="entry name" value="PROKAR_LIPOPROTEIN"/>
    <property type="match status" value="1"/>
</dbReference>
<keyword evidence="1" id="KW-0732">Signal</keyword>
<dbReference type="AlphaFoldDB" id="A0A7X9IJK0"/>
<sequence>MRQKLFQILVYLGIGLAISACGTNPSPPAVLNVALERGSVPSGTTNSFSSSYRISADKVNGEYRSQPFFSVIRIPAGASYVEGTSHVLFQSNREPDSKGLCADGSSFLSFNFSEGEFISSNKTDPFIGVIVLKLLLQSEADKELVRAEASDSPIDPCGSLDDSESVMLRVYGN</sequence>
<gene>
    <name evidence="2" type="ORF">GYA55_03455</name>
</gene>
<feature type="signal peptide" evidence="1">
    <location>
        <begin position="1"/>
        <end position="22"/>
    </location>
</feature>
<reference evidence="2 3" key="1">
    <citation type="journal article" date="2020" name="Biotechnol. Biofuels">
        <title>New insights from the biogas microbiome by comprehensive genome-resolved metagenomics of nearly 1600 species originating from multiple anaerobic digesters.</title>
        <authorList>
            <person name="Campanaro S."/>
            <person name="Treu L."/>
            <person name="Rodriguez-R L.M."/>
            <person name="Kovalovszki A."/>
            <person name="Ziels R.M."/>
            <person name="Maus I."/>
            <person name="Zhu X."/>
            <person name="Kougias P.G."/>
            <person name="Basile A."/>
            <person name="Luo G."/>
            <person name="Schluter A."/>
            <person name="Konstantinidis K.T."/>
            <person name="Angelidaki I."/>
        </authorList>
    </citation>
    <scope>NUCLEOTIDE SEQUENCE [LARGE SCALE GENOMIC DNA]</scope>
    <source>
        <strain evidence="2">AS27yjCOA_65</strain>
    </source>
</reference>
<evidence type="ECO:0008006" key="4">
    <source>
        <dbReference type="Google" id="ProtNLM"/>
    </source>
</evidence>
<dbReference type="Proteomes" id="UP000524246">
    <property type="component" value="Unassembled WGS sequence"/>
</dbReference>